<dbReference type="InterPro" id="IPR004300">
    <property type="entry name" value="Glyco_hydro_57_N"/>
</dbReference>
<evidence type="ECO:0000313" key="6">
    <source>
        <dbReference type="EMBL" id="RNF58098.1"/>
    </source>
</evidence>
<keyword evidence="2" id="KW-0119">Carbohydrate metabolism</keyword>
<proteinExistence type="inferred from homology"/>
<accession>A0A3M8QPL0</accession>
<sequence length="669" mass="74765">MPPCTQLLLGVHAHQPVGNFPHVIDDAVARCYHPFLETLHRIPEFPFAIHISGWLLGYLAEHHAATLTLLQAMVTRGQAELVGAGDTEPVLAAIPHVDRVEQIHAMSERMEKQLGQRPLGAWLTERVWDPSVVPALVEAGIRYVMVDDYHFLCAGADASQLNCFHRTEENGQVIDVFPISEALRYRLPFSEADAAVAYLEGLAQTHPGGAAIYFDDIEKFGVWPETYDWVYEKGWLEQFLRQVLASPCIEPVRYQDYLRGHRPRGVIYLPTVSYSEMNEWTLPAGAARAYAGLVEQEKAAGRFAERKPLIRGGIWKNFLTRYPESNWMHKRMMLLSQRFHGLAKKQQSGAMRQALHEAQANDAYWHGLFGGIYLPHLRRAVYNAIVRLEAMLDEVQPRLAVQELDVDLDGAPELFYHNGFMQLIIRPAPTAAVVEWDLYALHHNLGDTLARRDESYYDKIRNGATGSEHNGNGIASAHDRVSYKSTISLEDLVPDTSPCQSFLDQVDTTPVEYAEAAASEWPRFTGAAAGCTVTKTYTLEGQRLIVDYGLSAAQGEGQQTFTTRLHLAMPCCDGPGGRIFADGRLFGGFGSAHQGEAREITLQDEVLGGELHFHFDPPVQWQAAPHLTVSQSEAGFEKIMQALALQLRWLVPAGKSYPLRIRMEAKVHA</sequence>
<dbReference type="RefSeq" id="WP_123105796.1">
    <property type="nucleotide sequence ID" value="NZ_CP127527.1"/>
</dbReference>
<dbReference type="Gene3D" id="3.20.110.20">
    <property type="match status" value="1"/>
</dbReference>
<evidence type="ECO:0000259" key="5">
    <source>
        <dbReference type="Pfam" id="PF09095"/>
    </source>
</evidence>
<dbReference type="GO" id="GO:0005975">
    <property type="term" value="P:carbohydrate metabolic process"/>
    <property type="evidence" value="ECO:0007669"/>
    <property type="project" value="InterPro"/>
</dbReference>
<dbReference type="Pfam" id="PF09095">
    <property type="entry name" value="AmyA-gluTrfs_C"/>
    <property type="match status" value="1"/>
</dbReference>
<dbReference type="SUPFAM" id="SSF74650">
    <property type="entry name" value="Galactose mutarotase-like"/>
    <property type="match status" value="1"/>
</dbReference>
<dbReference type="Pfam" id="PF03065">
    <property type="entry name" value="Glyco_hydro_57"/>
    <property type="match status" value="1"/>
</dbReference>
<feature type="domain" description="Glycoside hydrolase family 57 N-terminal" evidence="3">
    <location>
        <begin position="11"/>
        <end position="270"/>
    </location>
</feature>
<dbReference type="SUPFAM" id="SSF88713">
    <property type="entry name" value="Glycoside hydrolase/deacetylase"/>
    <property type="match status" value="1"/>
</dbReference>
<dbReference type="GO" id="GO:0003824">
    <property type="term" value="F:catalytic activity"/>
    <property type="evidence" value="ECO:0007669"/>
    <property type="project" value="InterPro"/>
</dbReference>
<evidence type="ECO:0000256" key="1">
    <source>
        <dbReference type="ARBA" id="ARBA00006821"/>
    </source>
</evidence>
<dbReference type="InterPro" id="IPR014718">
    <property type="entry name" value="GH-type_carb-bd"/>
</dbReference>
<dbReference type="InterPro" id="IPR015179">
    <property type="entry name" value="A-amylase/a-glucTrfase_C"/>
</dbReference>
<dbReference type="InterPro" id="IPR011330">
    <property type="entry name" value="Glyco_hydro/deAcase_b/a-brl"/>
</dbReference>
<dbReference type="PANTHER" id="PTHR36306:SF1">
    <property type="entry name" value="ALPHA-AMYLASE-RELATED"/>
    <property type="match status" value="1"/>
</dbReference>
<dbReference type="Gene3D" id="2.70.98.10">
    <property type="match status" value="2"/>
</dbReference>
<dbReference type="AlphaFoldDB" id="A0A3M8QPL0"/>
<dbReference type="CDD" id="cd10793">
    <property type="entry name" value="GH57N_TLGT_like"/>
    <property type="match status" value="1"/>
</dbReference>
<organism evidence="6">
    <name type="scientific">Acidithiobacillus sulfuriphilus</name>
    <dbReference type="NCBI Taxonomy" id="1867749"/>
    <lineage>
        <taxon>Bacteria</taxon>
        <taxon>Pseudomonadati</taxon>
        <taxon>Pseudomonadota</taxon>
        <taxon>Acidithiobacillia</taxon>
        <taxon>Acidithiobacillales</taxon>
        <taxon>Acidithiobacillaceae</taxon>
        <taxon>Acidithiobacillus</taxon>
    </lineage>
</organism>
<feature type="domain" description="Alpha-amylase/4-alpha-glucanotransferase C-terminal" evidence="5">
    <location>
        <begin position="405"/>
        <end position="660"/>
    </location>
</feature>
<dbReference type="InterPro" id="IPR011013">
    <property type="entry name" value="Gal_mutarotase_sf_dom"/>
</dbReference>
<dbReference type="OrthoDB" id="8476at2"/>
<dbReference type="EMBL" id="RIZI01000192">
    <property type="protein sequence ID" value="RNF58098.1"/>
    <property type="molecule type" value="Genomic_DNA"/>
</dbReference>
<reference evidence="6" key="1">
    <citation type="submission" date="2018-10" db="EMBL/GenBank/DDBJ databases">
        <title>Acidithiobacillus sulfuriphilus sp. nov.: an extremely acidophilic sulfur-oxidizing chemolithotroph isolated from a neutral pH environment.</title>
        <authorList>
            <person name="Falagan C."/>
            <person name="Moya-Beltran A."/>
            <person name="Quatrini R."/>
            <person name="Johnson D.B."/>
        </authorList>
    </citation>
    <scope>NUCLEOTIDE SEQUENCE [LARGE SCALE GENOMIC DNA]</scope>
    <source>
        <strain evidence="6">CJ-2</strain>
    </source>
</reference>
<dbReference type="PANTHER" id="PTHR36306">
    <property type="entry name" value="ALPHA-AMYLASE-RELATED-RELATED"/>
    <property type="match status" value="1"/>
</dbReference>
<dbReference type="InterPro" id="IPR028995">
    <property type="entry name" value="Glyco_hydro_57/38_cen_sf"/>
</dbReference>
<evidence type="ECO:0000256" key="2">
    <source>
        <dbReference type="ARBA" id="ARBA00023277"/>
    </source>
</evidence>
<evidence type="ECO:0000259" key="3">
    <source>
        <dbReference type="Pfam" id="PF03065"/>
    </source>
</evidence>
<name>A0A3M8QPL0_9PROT</name>
<protein>
    <submittedName>
        <fullName evidence="6">DUF1926 domain-containing protein</fullName>
    </submittedName>
</protein>
<dbReference type="GO" id="GO:0030246">
    <property type="term" value="F:carbohydrate binding"/>
    <property type="evidence" value="ECO:0007669"/>
    <property type="project" value="InterPro"/>
</dbReference>
<comment type="caution">
    <text evidence="6">The sequence shown here is derived from an EMBL/GenBank/DDBJ whole genome shotgun (WGS) entry which is preliminary data.</text>
</comment>
<dbReference type="InterPro" id="IPR052046">
    <property type="entry name" value="GH57_Enzymes"/>
</dbReference>
<evidence type="ECO:0000259" key="4">
    <source>
        <dbReference type="Pfam" id="PF09094"/>
    </source>
</evidence>
<comment type="similarity">
    <text evidence="1">Belongs to the glycosyl hydrolase 57 family.</text>
</comment>
<gene>
    <name evidence="6" type="ORF">EC580_13140</name>
</gene>
<feature type="domain" description="Alpha-amylase/4-alpha-glucanotransferase central" evidence="4">
    <location>
        <begin position="313"/>
        <end position="391"/>
    </location>
</feature>
<dbReference type="SUPFAM" id="SSF88688">
    <property type="entry name" value="Families 57/38 glycoside transferase middle domain"/>
    <property type="match status" value="1"/>
</dbReference>
<dbReference type="Pfam" id="PF09094">
    <property type="entry name" value="AmyA-A_glucT_m"/>
    <property type="match status" value="1"/>
</dbReference>
<dbReference type="InterPro" id="IPR015178">
    <property type="entry name" value="A-amylase/a-glucTrfase_central"/>
</dbReference>